<gene>
    <name evidence="1" type="ORF">DNU06_05125</name>
</gene>
<proteinExistence type="predicted"/>
<dbReference type="EMBL" id="QKSB01000002">
    <property type="protein sequence ID" value="PZE18003.1"/>
    <property type="molecule type" value="Genomic_DNA"/>
</dbReference>
<keyword evidence="2" id="KW-1185">Reference proteome</keyword>
<evidence type="ECO:0000313" key="2">
    <source>
        <dbReference type="Proteomes" id="UP000249248"/>
    </source>
</evidence>
<dbReference type="Pfam" id="PF07661">
    <property type="entry name" value="MORN_2"/>
    <property type="match status" value="1"/>
</dbReference>
<organism evidence="1 2">
    <name type="scientific">Putridiphycobacter roseus</name>
    <dbReference type="NCBI Taxonomy" id="2219161"/>
    <lineage>
        <taxon>Bacteria</taxon>
        <taxon>Pseudomonadati</taxon>
        <taxon>Bacteroidota</taxon>
        <taxon>Flavobacteriia</taxon>
        <taxon>Flavobacteriales</taxon>
        <taxon>Crocinitomicaceae</taxon>
        <taxon>Putridiphycobacter</taxon>
    </lineage>
</organism>
<protein>
    <submittedName>
        <fullName evidence="1">Toxin-antitoxin system YwqK family antitoxin</fullName>
    </submittedName>
</protein>
<dbReference type="AlphaFoldDB" id="A0A2W1NFY3"/>
<dbReference type="PROSITE" id="PS51257">
    <property type="entry name" value="PROKAR_LIPOPROTEIN"/>
    <property type="match status" value="1"/>
</dbReference>
<evidence type="ECO:0000313" key="1">
    <source>
        <dbReference type="EMBL" id="PZE18003.1"/>
    </source>
</evidence>
<dbReference type="InterPro" id="IPR011652">
    <property type="entry name" value="MORN_2"/>
</dbReference>
<dbReference type="Proteomes" id="UP000249248">
    <property type="component" value="Unassembled WGS sequence"/>
</dbReference>
<comment type="caution">
    <text evidence="1">The sequence shown here is derived from an EMBL/GenBank/DDBJ whole genome shotgun (WGS) entry which is preliminary data.</text>
</comment>
<dbReference type="SUPFAM" id="SSF82185">
    <property type="entry name" value="Histone H3 K4-specific methyltransferase SET7/9 N-terminal domain"/>
    <property type="match status" value="1"/>
</dbReference>
<sequence length="202" mass="23143">MRFSSFFLFIVFSLFGCQNQQGEAHLVKESVAIVVADSLLKRNVKNGRKTYAGEEFTGIAEKYYPNQQIAESVHYLSGKKHGEMTKWFPDGKISFIAQYHHGKKNGAVISWWVNGNMRSMANFDEGVPDGVQKQWFQSGAKFKVLNLNQGKEEGLQRSWRENGKLYCNYEAKNGRIFGLKRANLCFQLEDENIVLNEKDSIK</sequence>
<reference evidence="1 2" key="1">
    <citation type="submission" date="2018-06" db="EMBL/GenBank/DDBJ databases">
        <title>The draft genome sequence of Crocinitomix sp. SM1701.</title>
        <authorList>
            <person name="Zhang X."/>
        </authorList>
    </citation>
    <scope>NUCLEOTIDE SEQUENCE [LARGE SCALE GENOMIC DNA]</scope>
    <source>
        <strain evidence="1 2">SM1701</strain>
    </source>
</reference>
<dbReference type="Gene3D" id="2.20.110.10">
    <property type="entry name" value="Histone H3 K4-specific methyltransferase SET7/9 N-terminal domain"/>
    <property type="match status" value="2"/>
</dbReference>
<accession>A0A2W1NFY3</accession>
<name>A0A2W1NFY3_9FLAO</name>